<dbReference type="InterPro" id="IPR000789">
    <property type="entry name" value="Cyclin-dep_kinase_reg-sub"/>
</dbReference>
<dbReference type="GO" id="GO:0061575">
    <property type="term" value="F:cyclin-dependent protein serine/threonine kinase activator activity"/>
    <property type="evidence" value="ECO:0000318"/>
    <property type="project" value="GO_Central"/>
</dbReference>
<dbReference type="OrthoDB" id="440676at2759"/>
<comment type="similarity">
    <text evidence="1 4">Belongs to the CKS family.</text>
</comment>
<dbReference type="GO" id="GO:0019005">
    <property type="term" value="C:SCF ubiquitin ligase complex"/>
    <property type="evidence" value="ECO:0000318"/>
    <property type="project" value="GO_Central"/>
</dbReference>
<dbReference type="GO" id="GO:0007346">
    <property type="term" value="P:regulation of mitotic cell cycle"/>
    <property type="evidence" value="ECO:0000318"/>
    <property type="project" value="GO_Central"/>
</dbReference>
<dbReference type="GO" id="GO:0042393">
    <property type="term" value="F:histone binding"/>
    <property type="evidence" value="ECO:0000318"/>
    <property type="project" value="GO_Central"/>
</dbReference>
<keyword evidence="3 4" id="KW-0131">Cell cycle</keyword>
<evidence type="ECO:0000256" key="2">
    <source>
        <dbReference type="ARBA" id="ARBA00022618"/>
    </source>
</evidence>
<reference evidence="7" key="1">
    <citation type="journal article" date="2008" name="Nat. Genet.">
        <title>The Pristionchus pacificus genome provides a unique perspective on nematode lifestyle and parasitism.</title>
        <authorList>
            <person name="Dieterich C."/>
            <person name="Clifton S.W."/>
            <person name="Schuster L.N."/>
            <person name="Chinwalla A."/>
            <person name="Delehaunty K."/>
            <person name="Dinkelacker I."/>
            <person name="Fulton L."/>
            <person name="Fulton R."/>
            <person name="Godfrey J."/>
            <person name="Minx P."/>
            <person name="Mitreva M."/>
            <person name="Roeseler W."/>
            <person name="Tian H."/>
            <person name="Witte H."/>
            <person name="Yang S.P."/>
            <person name="Wilson R.K."/>
            <person name="Sommer R.J."/>
        </authorList>
    </citation>
    <scope>NUCLEOTIDE SEQUENCE [LARGE SCALE GENOMIC DNA]</scope>
    <source>
        <strain evidence="7">PS312</strain>
    </source>
</reference>
<dbReference type="SUPFAM" id="SSF55637">
    <property type="entry name" value="Cell cycle regulatory proteins"/>
    <property type="match status" value="1"/>
</dbReference>
<dbReference type="Pfam" id="PF01111">
    <property type="entry name" value="CKS"/>
    <property type="match status" value="1"/>
</dbReference>
<evidence type="ECO:0000313" key="7">
    <source>
        <dbReference type="Proteomes" id="UP000005239"/>
    </source>
</evidence>
<dbReference type="PANTHER" id="PTHR23415">
    <property type="entry name" value="CYCLIN-DEPENDENT KINASES REGULATORY SUBUNIT/60S RIBOSOME SUBUNIT BIOGENESIS PROTEIN NIP7"/>
    <property type="match status" value="1"/>
</dbReference>
<keyword evidence="7" id="KW-1185">Reference proteome</keyword>
<evidence type="ECO:0000256" key="5">
    <source>
        <dbReference type="SAM" id="MobiDB-lite"/>
    </source>
</evidence>
<dbReference type="Gene3D" id="3.30.170.10">
    <property type="entry name" value="Cyclin-dependent kinase, regulatory subunit"/>
    <property type="match status" value="1"/>
</dbReference>
<evidence type="ECO:0000256" key="1">
    <source>
        <dbReference type="ARBA" id="ARBA00007782"/>
    </source>
</evidence>
<accession>A0A454Y363</accession>
<proteinExistence type="inferred from homology"/>
<feature type="region of interest" description="Disordered" evidence="5">
    <location>
        <begin position="80"/>
        <end position="102"/>
    </location>
</feature>
<accession>A0A8R1ULN4</accession>
<evidence type="ECO:0000256" key="3">
    <source>
        <dbReference type="ARBA" id="ARBA00023306"/>
    </source>
</evidence>
<dbReference type="SMART" id="SM01084">
    <property type="entry name" value="CKS"/>
    <property type="match status" value="1"/>
</dbReference>
<name>A0A454Y363_PRIPA</name>
<organism evidence="6 7">
    <name type="scientific">Pristionchus pacificus</name>
    <name type="common">Parasitic nematode worm</name>
    <dbReference type="NCBI Taxonomy" id="54126"/>
    <lineage>
        <taxon>Eukaryota</taxon>
        <taxon>Metazoa</taxon>
        <taxon>Ecdysozoa</taxon>
        <taxon>Nematoda</taxon>
        <taxon>Chromadorea</taxon>
        <taxon>Rhabditida</taxon>
        <taxon>Rhabditina</taxon>
        <taxon>Diplogasteromorpha</taxon>
        <taxon>Diplogasteroidea</taxon>
        <taxon>Neodiplogasteridae</taxon>
        <taxon>Pristionchus</taxon>
    </lineage>
</organism>
<keyword evidence="2 4" id="KW-0132">Cell division</keyword>
<evidence type="ECO:0000313" key="6">
    <source>
        <dbReference type="EnsemblMetazoa" id="PPA33872.1"/>
    </source>
</evidence>
<dbReference type="GO" id="GO:0051301">
    <property type="term" value="P:cell division"/>
    <property type="evidence" value="ECO:0007669"/>
    <property type="project" value="UniProtKB-UniRule"/>
</dbReference>
<dbReference type="GO" id="GO:0000307">
    <property type="term" value="C:cyclin-dependent protein kinase holoenzyme complex"/>
    <property type="evidence" value="ECO:0000318"/>
    <property type="project" value="GO_Central"/>
</dbReference>
<dbReference type="InterPro" id="IPR036858">
    <property type="entry name" value="Cyclin-dep_kinase_reg-sub_sf"/>
</dbReference>
<dbReference type="AlphaFoldDB" id="A0A454Y363"/>
<evidence type="ECO:0000256" key="4">
    <source>
        <dbReference type="RuleBase" id="RU311113"/>
    </source>
</evidence>
<feature type="compositionally biased region" description="Basic and acidic residues" evidence="5">
    <location>
        <begin position="93"/>
        <end position="102"/>
    </location>
</feature>
<dbReference type="GO" id="GO:0043130">
    <property type="term" value="F:ubiquitin binding"/>
    <property type="evidence" value="ECO:0000318"/>
    <property type="project" value="GO_Central"/>
</dbReference>
<dbReference type="Proteomes" id="UP000005239">
    <property type="component" value="Unassembled WGS sequence"/>
</dbReference>
<dbReference type="PRINTS" id="PR00296">
    <property type="entry name" value="CYCLINKINASE"/>
</dbReference>
<dbReference type="EnsemblMetazoa" id="PPA33872.1">
    <property type="protein sequence ID" value="PPA33872.1"/>
    <property type="gene ID" value="WBGene00272241"/>
</dbReference>
<protein>
    <recommendedName>
        <fullName evidence="4">Cyclin-dependent kinases regulatory subunit</fullName>
    </recommendedName>
</protein>
<dbReference type="OMA" id="GWEHYLT"/>
<sequence>MATETSEETGFYYSNKYEDDEYEYRHVHVPWLLRKSIPERRQLRESEWRALGIQQSPGWEHYLTNKRVLCFRRPLPNQSIDASEGIAEQQEMPNKRRDGRRG</sequence>
<comment type="function">
    <text evidence="4">Binds to the catalytic subunit of the cyclin dependent kinases and is essential for their biological function.</text>
</comment>
<gene>
    <name evidence="6" type="primary">WBGene00272241</name>
</gene>
<dbReference type="GO" id="GO:0019901">
    <property type="term" value="F:protein kinase binding"/>
    <property type="evidence" value="ECO:0000318"/>
    <property type="project" value="GO_Central"/>
</dbReference>
<reference evidence="6" key="2">
    <citation type="submission" date="2022-06" db="UniProtKB">
        <authorList>
            <consortium name="EnsemblMetazoa"/>
        </authorList>
    </citation>
    <scope>IDENTIFICATION</scope>
    <source>
        <strain evidence="6">PS312</strain>
    </source>
</reference>